<dbReference type="Proteomes" id="UP000182761">
    <property type="component" value="Unassembled WGS sequence"/>
</dbReference>
<keyword evidence="2 5" id="KW-0812">Transmembrane</keyword>
<dbReference type="PANTHER" id="PTHR22550:SF5">
    <property type="entry name" value="LEUCINE ZIPPER PROTEIN 4"/>
    <property type="match status" value="1"/>
</dbReference>
<evidence type="ECO:0000313" key="8">
    <source>
        <dbReference type="Proteomes" id="UP000182761"/>
    </source>
</evidence>
<evidence type="ECO:0000256" key="2">
    <source>
        <dbReference type="ARBA" id="ARBA00022692"/>
    </source>
</evidence>
<keyword evidence="3 5" id="KW-1133">Transmembrane helix</keyword>
<protein>
    <submittedName>
        <fullName evidence="7">Ca-activated chloride channel family protein</fullName>
    </submittedName>
</protein>
<dbReference type="PROSITE" id="PS50234">
    <property type="entry name" value="VWFA"/>
    <property type="match status" value="1"/>
</dbReference>
<evidence type="ECO:0000256" key="1">
    <source>
        <dbReference type="ARBA" id="ARBA00022475"/>
    </source>
</evidence>
<keyword evidence="8" id="KW-1185">Reference proteome</keyword>
<dbReference type="SMART" id="SM00327">
    <property type="entry name" value="VWA"/>
    <property type="match status" value="1"/>
</dbReference>
<dbReference type="OrthoDB" id="6206554at2"/>
<feature type="transmembrane region" description="Helical" evidence="5">
    <location>
        <begin position="56"/>
        <end position="78"/>
    </location>
</feature>
<evidence type="ECO:0000259" key="6">
    <source>
        <dbReference type="PROSITE" id="PS50234"/>
    </source>
</evidence>
<dbReference type="AlphaFoldDB" id="A0A0X3AM38"/>
<evidence type="ECO:0000256" key="3">
    <source>
        <dbReference type="ARBA" id="ARBA00022989"/>
    </source>
</evidence>
<dbReference type="PANTHER" id="PTHR22550">
    <property type="entry name" value="SPORE GERMINATION PROTEIN"/>
    <property type="match status" value="1"/>
</dbReference>
<keyword evidence="4 5" id="KW-0472">Membrane</keyword>
<evidence type="ECO:0000256" key="5">
    <source>
        <dbReference type="SAM" id="Phobius"/>
    </source>
</evidence>
<evidence type="ECO:0000313" key="7">
    <source>
        <dbReference type="EMBL" id="CVK15394.1"/>
    </source>
</evidence>
<dbReference type="SUPFAM" id="SSF53300">
    <property type="entry name" value="vWA-like"/>
    <property type="match status" value="1"/>
</dbReference>
<evidence type="ECO:0000256" key="4">
    <source>
        <dbReference type="ARBA" id="ARBA00023136"/>
    </source>
</evidence>
<feature type="transmembrane region" description="Helical" evidence="5">
    <location>
        <begin position="311"/>
        <end position="331"/>
    </location>
</feature>
<gene>
    <name evidence="7" type="ORF">Ga0061079_101208</name>
</gene>
<dbReference type="STRING" id="1586267.GCA_001418685_00209"/>
<dbReference type="EMBL" id="FCOR01000001">
    <property type="protein sequence ID" value="CVK15394.1"/>
    <property type="molecule type" value="Genomic_DNA"/>
</dbReference>
<dbReference type="InterPro" id="IPR002035">
    <property type="entry name" value="VWF_A"/>
</dbReference>
<dbReference type="RefSeq" id="WP_055424619.1">
    <property type="nucleotide sequence ID" value="NZ_FCOR01000001.1"/>
</dbReference>
<dbReference type="InterPro" id="IPR050768">
    <property type="entry name" value="UPF0353/GerABKA_families"/>
</dbReference>
<dbReference type="Pfam" id="PF13519">
    <property type="entry name" value="VWA_2"/>
    <property type="match status" value="1"/>
</dbReference>
<sequence length="337" mass="38029">MNWQFEKISYFYLLLFIPFLFWRLLYLIKWKKSKINQFAEPNFQKMIFGKLNFSKFILSNIGIIIAYILMIFGLANLLGGPDKKEVKSEGIDLVFVIDVSKSMNAEDVAPSRMEKAKKIVRDFLSKLGGDRVGIVAFAGNAYPIMPLTRDYNVAELYLNGIDTNFITTQGTNIADAVLEASTMLSQTSNTSKVMFIISDGEAHEGEVKRAITMAKKNKISIFSVGIGTTQGAPIPLFYEGNYSEYKKDENGDIVLTKLQDSSLKQLAAGTGGKYFYGGYNTKDVVIKLFKSFSTLERNNQSVSINYDIKQYFNYFIGAAFLVIFIVSLTNYKRDFIV</sequence>
<reference evidence="7 8" key="1">
    <citation type="submission" date="2016-01" db="EMBL/GenBank/DDBJ databases">
        <authorList>
            <person name="McClelland M."/>
            <person name="Jain A."/>
            <person name="Saraogi P."/>
            <person name="Mendelson R."/>
            <person name="Westerman R."/>
            <person name="SanMiguel P."/>
            <person name="Csonka L."/>
        </authorList>
    </citation>
    <scope>NUCLEOTIDE SEQUENCE [LARGE SCALE GENOMIC DNA]</scope>
    <source>
        <strain evidence="7 8">R-53146</strain>
    </source>
</reference>
<dbReference type="InterPro" id="IPR036465">
    <property type="entry name" value="vWFA_dom_sf"/>
</dbReference>
<proteinExistence type="predicted"/>
<accession>A0A0X3AM38</accession>
<name>A0A0X3AM38_9FLAO</name>
<organism evidence="7 8">
    <name type="scientific">Apibacter mensalis</name>
    <dbReference type="NCBI Taxonomy" id="1586267"/>
    <lineage>
        <taxon>Bacteria</taxon>
        <taxon>Pseudomonadati</taxon>
        <taxon>Bacteroidota</taxon>
        <taxon>Flavobacteriia</taxon>
        <taxon>Flavobacteriales</taxon>
        <taxon>Weeksellaceae</taxon>
        <taxon>Apibacter</taxon>
    </lineage>
</organism>
<keyword evidence="1" id="KW-1003">Cell membrane</keyword>
<dbReference type="Gene3D" id="3.40.50.410">
    <property type="entry name" value="von Willebrand factor, type A domain"/>
    <property type="match status" value="1"/>
</dbReference>
<feature type="transmembrane region" description="Helical" evidence="5">
    <location>
        <begin position="12"/>
        <end position="28"/>
    </location>
</feature>
<feature type="domain" description="VWFA" evidence="6">
    <location>
        <begin position="92"/>
        <end position="292"/>
    </location>
</feature>